<evidence type="ECO:0000313" key="14">
    <source>
        <dbReference type="EMBL" id="HJG89495.1"/>
    </source>
</evidence>
<evidence type="ECO:0000256" key="10">
    <source>
        <dbReference type="RuleBase" id="RU361154"/>
    </source>
</evidence>
<reference evidence="14" key="2">
    <citation type="submission" date="2021-09" db="EMBL/GenBank/DDBJ databases">
        <authorList>
            <person name="Gilroy R."/>
        </authorList>
    </citation>
    <scope>NUCLEOTIDE SEQUENCE</scope>
    <source>
        <strain evidence="14">CHK121-7720</strain>
    </source>
</reference>
<dbReference type="InterPro" id="IPR023232">
    <property type="entry name" value="Glyco_hydro_2_AS"/>
</dbReference>
<sequence>MKNITLFLSAVLSLSGTTFAQEQQNRFAEITNPQLIDINKLPPHAAFTSYTAAEAALNGDREHGSYYLSLKGTWQFHYTEQFKERPMDFMAPDYDTTGWNTIQVPGNWETQGYGDPIYVNVGYEFVSPGFDRYLQKNNPPLVPEAWNPTGTYRREFDLPASWEGKRIFFCAEAVKGAAYFYLNGQFVGMSKSGKVPVQFDITELARPGKNTLAVQMHRFSDANYFEGQDFWRLTGFEREVYLYAQPQTRVADFEVQSPLDSTFTDGLFHLGVVLQNDRDSAQPMTVAYQLADCSTGKPQIVAQGQQTITLDAYNSHRVNFDATIAHVKAWTAETPNLYRLLISTSGANGESGEYIPARVGFRTVEVKGGRLLVNGQPILMKGVNVHEHDPFTGHYVTEETMLKDFELWKKYNVNTVRTCHYPQQKRFYELCDEYGLYVIDEANIESHGMGYDLRVGGSLGNNPLYLPVHLDRLQDMVERDKNHPSIIVWSLGNEAGNGYCFYEAYRWLKQRDTSRPVQYERAEREWNTDIYCPMYTSPEGIERYALDPTADRPLILCEYAHAMGNSLGNFQDYWDIIEKYDILQGGCIWDWVDQGLAKTNAQGQTFWAYGGDYGETGTPSDGDFCINGIVYPDRRIKPQTIEMGKVYQNIKFLRFDPKAGTIDVKNEFFFTPLDKYDFVYTVKGNGKTLKSGKFVVSLAPRQQTTVTLKGLPAMKQESVDYQIEFEARLKQAEPLLPKGYAVACEQIAVKPAVKPEARLSGETIAQTDNGNEIRFSGKNFDITFDKKSGLMTSYRYKGNEYLCDGFGPRPSFWRAPTDNDYGYNSPKLLRAWKEASQQAPVAQSFRVEPGEGKSLRIVCRYAYPQTGAQWETVYTLLGNGVVKVDNMLELSDAKAPMIPRVGLRMQLPNTFTQLEYYGRGPWENYIDRRSSCFVGRYQTAIADLYEPYVRPQENNHRTDVSWLALSGNPGKLLIVADSLVEFNASNYTLESLDSGDHRDDGRQRPAKPQQRHNCDPQPSQLVDLFIDYRMMGLGGDNSWGAKPHKAYQIDPAVGKITYGFTLIPLSKNGSIDKAIRQY</sequence>
<comment type="subunit">
    <text evidence="4">Monomer.</text>
</comment>
<dbReference type="PANTHER" id="PTHR46323">
    <property type="entry name" value="BETA-GALACTOSIDASE"/>
    <property type="match status" value="1"/>
</dbReference>
<evidence type="ECO:0000256" key="3">
    <source>
        <dbReference type="ARBA" id="ARBA00007401"/>
    </source>
</evidence>
<dbReference type="GO" id="GO:0005990">
    <property type="term" value="P:lactose catabolic process"/>
    <property type="evidence" value="ECO:0007669"/>
    <property type="project" value="TreeGrafter"/>
</dbReference>
<evidence type="ECO:0000256" key="6">
    <source>
        <dbReference type="ARBA" id="ARBA00022801"/>
    </source>
</evidence>
<evidence type="ECO:0000256" key="7">
    <source>
        <dbReference type="ARBA" id="ARBA00022837"/>
    </source>
</evidence>
<dbReference type="SUPFAM" id="SSF74650">
    <property type="entry name" value="Galactose mutarotase-like"/>
    <property type="match status" value="1"/>
</dbReference>
<dbReference type="AlphaFoldDB" id="A0A921SUY8"/>
<feature type="signal peptide" evidence="12">
    <location>
        <begin position="1"/>
        <end position="20"/>
    </location>
</feature>
<dbReference type="Pfam" id="PF00703">
    <property type="entry name" value="Glyco_hydro_2"/>
    <property type="match status" value="1"/>
</dbReference>
<dbReference type="SUPFAM" id="SSF49785">
    <property type="entry name" value="Galactose-binding domain-like"/>
    <property type="match status" value="1"/>
</dbReference>
<dbReference type="EC" id="3.2.1.23" evidence="5 10"/>
<dbReference type="PANTHER" id="PTHR46323:SF2">
    <property type="entry name" value="BETA-GALACTOSIDASE"/>
    <property type="match status" value="1"/>
</dbReference>
<evidence type="ECO:0000256" key="12">
    <source>
        <dbReference type="SAM" id="SignalP"/>
    </source>
</evidence>
<dbReference type="Gene3D" id="2.60.120.260">
    <property type="entry name" value="Galactose-binding domain-like"/>
    <property type="match status" value="1"/>
</dbReference>
<dbReference type="InterPro" id="IPR014718">
    <property type="entry name" value="GH-type_carb-bd"/>
</dbReference>
<dbReference type="Gene3D" id="2.70.98.10">
    <property type="match status" value="1"/>
</dbReference>
<dbReference type="PROSITE" id="PS00719">
    <property type="entry name" value="GLYCOSYL_HYDROL_F2_1"/>
    <property type="match status" value="1"/>
</dbReference>
<feature type="chain" id="PRO_5037034196" description="Beta-galactosidase" evidence="12">
    <location>
        <begin position="21"/>
        <end position="1078"/>
    </location>
</feature>
<dbReference type="Pfam" id="PF02929">
    <property type="entry name" value="Bgal_small_N"/>
    <property type="match status" value="1"/>
</dbReference>
<organism evidence="14 15">
    <name type="scientific">Barnesiella viscericola</name>
    <dbReference type="NCBI Taxonomy" id="397865"/>
    <lineage>
        <taxon>Bacteria</taxon>
        <taxon>Pseudomonadati</taxon>
        <taxon>Bacteroidota</taxon>
        <taxon>Bacteroidia</taxon>
        <taxon>Bacteroidales</taxon>
        <taxon>Barnesiellaceae</taxon>
        <taxon>Barnesiella</taxon>
    </lineage>
</organism>
<dbReference type="InterPro" id="IPR006104">
    <property type="entry name" value="Glyco_hydro_2_N"/>
</dbReference>
<name>A0A921SUY8_9BACT</name>
<dbReference type="InterPro" id="IPR006101">
    <property type="entry name" value="Glyco_hydro_2"/>
</dbReference>
<dbReference type="GO" id="GO:0004565">
    <property type="term" value="F:beta-galactosidase activity"/>
    <property type="evidence" value="ECO:0007669"/>
    <property type="project" value="UniProtKB-EC"/>
</dbReference>
<accession>A0A921SUY8</accession>
<dbReference type="GO" id="GO:0030246">
    <property type="term" value="F:carbohydrate binding"/>
    <property type="evidence" value="ECO:0007669"/>
    <property type="project" value="InterPro"/>
</dbReference>
<dbReference type="InterPro" id="IPR008979">
    <property type="entry name" value="Galactose-bd-like_sf"/>
</dbReference>
<evidence type="ECO:0000256" key="11">
    <source>
        <dbReference type="SAM" id="MobiDB-lite"/>
    </source>
</evidence>
<dbReference type="InterPro" id="IPR006103">
    <property type="entry name" value="Glyco_hydro_2_cat"/>
</dbReference>
<dbReference type="InterPro" id="IPR017853">
    <property type="entry name" value="GH"/>
</dbReference>
<dbReference type="InterPro" id="IPR023230">
    <property type="entry name" value="Glyco_hydro_2_CS"/>
</dbReference>
<dbReference type="EMBL" id="DYUD01000024">
    <property type="protein sequence ID" value="HJG89495.1"/>
    <property type="molecule type" value="Genomic_DNA"/>
</dbReference>
<dbReference type="PRINTS" id="PR00132">
    <property type="entry name" value="GLHYDRLASE2"/>
</dbReference>
<dbReference type="Pfam" id="PF16353">
    <property type="entry name" value="LacZ_4"/>
    <property type="match status" value="1"/>
</dbReference>
<dbReference type="InterPro" id="IPR036156">
    <property type="entry name" value="Beta-gal/glucu_dom_sf"/>
</dbReference>
<feature type="domain" description="Beta galactosidase small chain/" evidence="13">
    <location>
        <begin position="774"/>
        <end position="1063"/>
    </location>
</feature>
<evidence type="ECO:0000256" key="9">
    <source>
        <dbReference type="ARBA" id="ARBA00032230"/>
    </source>
</evidence>
<dbReference type="Proteomes" id="UP000757103">
    <property type="component" value="Unassembled WGS sequence"/>
</dbReference>
<dbReference type="GO" id="GO:0009341">
    <property type="term" value="C:beta-galactosidase complex"/>
    <property type="evidence" value="ECO:0007669"/>
    <property type="project" value="InterPro"/>
</dbReference>
<keyword evidence="12" id="KW-0732">Signal</keyword>
<dbReference type="Pfam" id="PF02837">
    <property type="entry name" value="Glyco_hydro_2_N"/>
    <property type="match status" value="1"/>
</dbReference>
<keyword evidence="6 10" id="KW-0378">Hydrolase</keyword>
<dbReference type="InterPro" id="IPR006102">
    <property type="entry name" value="Ig-like_GH2"/>
</dbReference>
<dbReference type="InterPro" id="IPR011013">
    <property type="entry name" value="Gal_mutarotase_sf_dom"/>
</dbReference>
<dbReference type="RefSeq" id="WP_273306553.1">
    <property type="nucleotide sequence ID" value="NZ_DYUD01000024.1"/>
</dbReference>
<feature type="region of interest" description="Disordered" evidence="11">
    <location>
        <begin position="991"/>
        <end position="1017"/>
    </location>
</feature>
<dbReference type="Gene3D" id="2.60.40.10">
    <property type="entry name" value="Immunoglobulins"/>
    <property type="match status" value="2"/>
</dbReference>
<dbReference type="SUPFAM" id="SSF49303">
    <property type="entry name" value="beta-Galactosidase/glucuronidase domain"/>
    <property type="match status" value="2"/>
</dbReference>
<dbReference type="PROSITE" id="PS00608">
    <property type="entry name" value="GLYCOSYL_HYDROL_F2_2"/>
    <property type="match status" value="1"/>
</dbReference>
<gene>
    <name evidence="14" type="ORF">K8U91_08515</name>
</gene>
<comment type="catalytic activity">
    <reaction evidence="1 10">
        <text>Hydrolysis of terminal non-reducing beta-D-galactose residues in beta-D-galactosides.</text>
        <dbReference type="EC" id="3.2.1.23"/>
    </reaction>
</comment>
<keyword evidence="8 10" id="KW-0326">Glycosidase</keyword>
<comment type="cofactor">
    <cofactor evidence="2">
        <name>Ca(2+)</name>
        <dbReference type="ChEBI" id="CHEBI:29108"/>
    </cofactor>
</comment>
<dbReference type="Gene3D" id="3.20.20.80">
    <property type="entry name" value="Glycosidases"/>
    <property type="match status" value="1"/>
</dbReference>
<comment type="similarity">
    <text evidence="3 10">Belongs to the glycosyl hydrolase 2 family.</text>
</comment>
<dbReference type="InterPro" id="IPR050347">
    <property type="entry name" value="Bact_Beta-galactosidase"/>
</dbReference>
<dbReference type="SMART" id="SM01038">
    <property type="entry name" value="Bgal_small_N"/>
    <property type="match status" value="1"/>
</dbReference>
<evidence type="ECO:0000256" key="2">
    <source>
        <dbReference type="ARBA" id="ARBA00001913"/>
    </source>
</evidence>
<reference evidence="14" key="1">
    <citation type="journal article" date="2021" name="PeerJ">
        <title>Extensive microbial diversity within the chicken gut microbiome revealed by metagenomics and culture.</title>
        <authorList>
            <person name="Gilroy R."/>
            <person name="Ravi A."/>
            <person name="Getino M."/>
            <person name="Pursley I."/>
            <person name="Horton D.L."/>
            <person name="Alikhan N.F."/>
            <person name="Baker D."/>
            <person name="Gharbi K."/>
            <person name="Hall N."/>
            <person name="Watson M."/>
            <person name="Adriaenssens E.M."/>
            <person name="Foster-Nyarko E."/>
            <person name="Jarju S."/>
            <person name="Secka A."/>
            <person name="Antonio M."/>
            <person name="Oren A."/>
            <person name="Chaudhuri R.R."/>
            <person name="La Ragione R."/>
            <person name="Hildebrand F."/>
            <person name="Pallen M.J."/>
        </authorList>
    </citation>
    <scope>NUCLEOTIDE SEQUENCE</scope>
    <source>
        <strain evidence="14">CHK121-7720</strain>
    </source>
</reference>
<dbReference type="SUPFAM" id="SSF51445">
    <property type="entry name" value="(Trans)glycosidases"/>
    <property type="match status" value="1"/>
</dbReference>
<dbReference type="InterPro" id="IPR032312">
    <property type="entry name" value="LacZ_4"/>
</dbReference>
<dbReference type="Pfam" id="PF02836">
    <property type="entry name" value="Glyco_hydro_2_C"/>
    <property type="match status" value="1"/>
</dbReference>
<evidence type="ECO:0000259" key="13">
    <source>
        <dbReference type="SMART" id="SM01038"/>
    </source>
</evidence>
<comment type="caution">
    <text evidence="14">The sequence shown here is derived from an EMBL/GenBank/DDBJ whole genome shotgun (WGS) entry which is preliminary data.</text>
</comment>
<proteinExistence type="inferred from homology"/>
<evidence type="ECO:0000256" key="8">
    <source>
        <dbReference type="ARBA" id="ARBA00023295"/>
    </source>
</evidence>
<feature type="compositionally biased region" description="Basic and acidic residues" evidence="11">
    <location>
        <begin position="994"/>
        <end position="1003"/>
    </location>
</feature>
<keyword evidence="7" id="KW-0106">Calcium</keyword>
<evidence type="ECO:0000256" key="1">
    <source>
        <dbReference type="ARBA" id="ARBA00001412"/>
    </source>
</evidence>
<dbReference type="InterPro" id="IPR013783">
    <property type="entry name" value="Ig-like_fold"/>
</dbReference>
<evidence type="ECO:0000256" key="5">
    <source>
        <dbReference type="ARBA" id="ARBA00012756"/>
    </source>
</evidence>
<protein>
    <recommendedName>
        <fullName evidence="5 10">Beta-galactosidase</fullName>
        <ecNumber evidence="5 10">3.2.1.23</ecNumber>
    </recommendedName>
    <alternativeName>
        <fullName evidence="9 10">Lactase</fullName>
    </alternativeName>
</protein>
<dbReference type="FunFam" id="3.20.20.80:FF:000121">
    <property type="entry name" value="Beta-galactosidase"/>
    <property type="match status" value="1"/>
</dbReference>
<evidence type="ECO:0000256" key="4">
    <source>
        <dbReference type="ARBA" id="ARBA00011245"/>
    </source>
</evidence>
<dbReference type="InterPro" id="IPR004199">
    <property type="entry name" value="B-gal_small/dom_5"/>
</dbReference>
<evidence type="ECO:0000313" key="15">
    <source>
        <dbReference type="Proteomes" id="UP000757103"/>
    </source>
</evidence>